<reference evidence="1 2" key="1">
    <citation type="journal article" date="2018" name="Genet. Mol. Biol.">
        <title>The genome sequence of Dyella jiangningensis FCAV SCS01 from a lignocellulose-decomposing microbial consortium metagenome reveals potential for biotechnological applications.</title>
        <authorList>
            <person name="Desiderato J.G."/>
            <person name="Alvarenga D.O."/>
            <person name="Constancio M.T.L."/>
            <person name="Alves L.M.C."/>
            <person name="Varani A.M."/>
        </authorList>
    </citation>
    <scope>NUCLEOTIDE SEQUENCE [LARGE SCALE GENOMIC DNA]</scope>
    <source>
        <strain evidence="1 2">FCAV SCS01</strain>
    </source>
</reference>
<dbReference type="AlphaFoldDB" id="A0A328P8Z8"/>
<name>A0A328P8Z8_9GAMM</name>
<dbReference type="Proteomes" id="UP000248926">
    <property type="component" value="Unassembled WGS sequence"/>
</dbReference>
<dbReference type="InterPro" id="IPR011749">
    <property type="entry name" value="CHP02243"/>
</dbReference>
<proteinExistence type="predicted"/>
<protein>
    <submittedName>
        <fullName evidence="1">Putative baseplate assembly protein</fullName>
    </submittedName>
</protein>
<dbReference type="OrthoDB" id="266253at2"/>
<gene>
    <name evidence="1" type="ORF">CA260_09880</name>
</gene>
<keyword evidence="2" id="KW-1185">Reference proteome</keyword>
<dbReference type="NCBIfam" id="TIGR02243">
    <property type="entry name" value="putative baseplate assembly protein"/>
    <property type="match status" value="1"/>
</dbReference>
<dbReference type="EMBL" id="NFZS01000001">
    <property type="protein sequence ID" value="RAO78110.1"/>
    <property type="molecule type" value="Genomic_DNA"/>
</dbReference>
<evidence type="ECO:0000313" key="2">
    <source>
        <dbReference type="Proteomes" id="UP000248926"/>
    </source>
</evidence>
<dbReference type="RefSeq" id="WP_111982636.1">
    <property type="nucleotide sequence ID" value="NZ_NFZS01000001.1"/>
</dbReference>
<comment type="caution">
    <text evidence="1">The sequence shown here is derived from an EMBL/GenBank/DDBJ whole genome shotgun (WGS) entry which is preliminary data.</text>
</comment>
<evidence type="ECO:0000313" key="1">
    <source>
        <dbReference type="EMBL" id="RAO78110.1"/>
    </source>
</evidence>
<sequence>MSCCSACGQHACACGCGASERTPLPLYNRPGLASLAYRVGTYADFFTTMQMDLSSSALPALAGLRTRELDDPSMALMDAWAIGADVLSFYQERIANEGYLRTATERCSVLQLGRLVDYRLRPGVAAGVYLAYTIDDNSPPVTIPAGAKAQSVPAPGEQMQTFETAESLDARHEWNTLHPRQTQPQNITLDNIAALQDLWLTGAATQLKHSDRLLFQFGELANGTSVLRMVESVDVQQTDPATGAMLQPADQRSRVRLQALGAATVAIAAAANRAVVALASGDARWFNALLGVRQQLLLGVDDGGSTKAFSTVFMRYLEGWQSGPQPVRDFMKAVDEAFGGSPVTPPGATGFGALFGALILPRTLQPANSLQLRRGIATALAPASDVRPQLLLNFATPLLDTFYRAWTAIPHGDPSPDLLGVFALRIKAPLFGYNAPAPMTVNQKWDGSQWVSTMVPGSLDTSHEIAGTVWLDNAYDDVESGSYAVIWPSGNNPVVTVRVAHATAAPHSMYTMSGKSTRLDIDPNQGDHTWSVGGESDVRGTQVYAQSEPLTLAASNIVDQTGNATVSSAGVAQDGATRMTLDVAVDGLKAGRWVIVQGQRADVPGTDAVNASEAVMLLSVEQAASNLPGDTIHSTLVFAGKGLAYAYVRNSVSIHANVVRATHGETRNEVLGNGNGATAMPTFALKQQPLTYVSAPTVDGVQSTLVVSVNGMQWHEVRNLAFVDATSRSYATAIDDGGKVSVLFGDGVHGARVPTGIENVSAAYRQGIGMAGNVQAGQVSLAATRPLGVKQVVNPLRASGGADPETRDQARVNVPLAVLALDRLVSITDYADFSRTYGGVGKASANKLGSQVLVTIAGADDAPIDDTSDLYRNLLQSLQRYGDPSLPVALMVRQLVALTLSAKVGLLPDYEWESVEPVIRAALMHRFGFEGAGLASPVYLSSVVSCIQAVRGVAWVDVDAFGSLDEATLLLGFGVGGDDGGEGAVLKRNPPQVTDAAAAQRITVLDARLDDQGNPQPAQIAYFLPSVPDTLLLQQAAS</sequence>
<accession>A0A328P8Z8</accession>
<organism evidence="1 2">
    <name type="scientific">Dyella jiangningensis</name>
    <dbReference type="NCBI Taxonomy" id="1379159"/>
    <lineage>
        <taxon>Bacteria</taxon>
        <taxon>Pseudomonadati</taxon>
        <taxon>Pseudomonadota</taxon>
        <taxon>Gammaproteobacteria</taxon>
        <taxon>Lysobacterales</taxon>
        <taxon>Rhodanobacteraceae</taxon>
        <taxon>Dyella</taxon>
    </lineage>
</organism>